<evidence type="ECO:0000313" key="2">
    <source>
        <dbReference type="EMBL" id="OQP40489.1"/>
    </source>
</evidence>
<evidence type="ECO:0000259" key="1">
    <source>
        <dbReference type="PROSITE" id="PS51186"/>
    </source>
</evidence>
<dbReference type="InterPro" id="IPR016181">
    <property type="entry name" value="Acyl_CoA_acyltransferase"/>
</dbReference>
<evidence type="ECO:0000313" key="3">
    <source>
        <dbReference type="Proteomes" id="UP000192277"/>
    </source>
</evidence>
<keyword evidence="3" id="KW-1185">Reference proteome</keyword>
<dbReference type="PANTHER" id="PTHR43441:SF12">
    <property type="entry name" value="RIBOSOMAL N-ACETYLTRANSFERASE YDAF-RELATED"/>
    <property type="match status" value="1"/>
</dbReference>
<protein>
    <submittedName>
        <fullName evidence="2">GNAT family N-acetyltransferase</fullName>
    </submittedName>
</protein>
<dbReference type="InterPro" id="IPR000182">
    <property type="entry name" value="GNAT_dom"/>
</dbReference>
<sequence length="180" mass="21142">MTLDINNNLRLELTAERHAAPLFAGLDKERQRLAEFLPWIDEMKTLPDFTRYIKNCELLYEQKKEVSFIMILDETPVGRIGLHHLNLHNKMGALGYWITSQAEGKGVVTRSCKKIIDYGFNQFGLHRIECKVAVTNLKSQAIPEKLHFKKEGILRDAEWVNNKYNDLFIYSLLQYEWERE</sequence>
<dbReference type="Pfam" id="PF13302">
    <property type="entry name" value="Acetyltransf_3"/>
    <property type="match status" value="1"/>
</dbReference>
<name>A0ABX3NPI7_9BACT</name>
<dbReference type="InterPro" id="IPR051908">
    <property type="entry name" value="Ribosomal_N-acetyltransferase"/>
</dbReference>
<proteinExistence type="predicted"/>
<feature type="domain" description="N-acetyltransferase" evidence="1">
    <location>
        <begin position="23"/>
        <end position="170"/>
    </location>
</feature>
<dbReference type="Gene3D" id="3.40.630.30">
    <property type="match status" value="1"/>
</dbReference>
<reference evidence="2 3" key="1">
    <citation type="submission" date="2016-04" db="EMBL/GenBank/DDBJ databases">
        <authorList>
            <person name="Chen L."/>
            <person name="Zhuang W."/>
            <person name="Wang G."/>
        </authorList>
    </citation>
    <scope>NUCLEOTIDE SEQUENCE [LARGE SCALE GENOMIC DNA]</scope>
    <source>
        <strain evidence="3">GR20</strain>
    </source>
</reference>
<gene>
    <name evidence="2" type="ORF">A4D02_16390</name>
</gene>
<accession>A0ABX3NPI7</accession>
<dbReference type="PANTHER" id="PTHR43441">
    <property type="entry name" value="RIBOSOMAL-PROTEIN-SERINE ACETYLTRANSFERASE"/>
    <property type="match status" value="1"/>
</dbReference>
<dbReference type="Proteomes" id="UP000192277">
    <property type="component" value="Unassembled WGS sequence"/>
</dbReference>
<dbReference type="RefSeq" id="WP_014217604.1">
    <property type="nucleotide sequence ID" value="NZ_LWBO01000077.1"/>
</dbReference>
<dbReference type="EMBL" id="LWBO01000077">
    <property type="protein sequence ID" value="OQP40489.1"/>
    <property type="molecule type" value="Genomic_DNA"/>
</dbReference>
<dbReference type="SUPFAM" id="SSF55729">
    <property type="entry name" value="Acyl-CoA N-acyltransferases (Nat)"/>
    <property type="match status" value="1"/>
</dbReference>
<dbReference type="PROSITE" id="PS51186">
    <property type="entry name" value="GNAT"/>
    <property type="match status" value="1"/>
</dbReference>
<organism evidence="2 3">
    <name type="scientific">Niastella koreensis</name>
    <dbReference type="NCBI Taxonomy" id="354356"/>
    <lineage>
        <taxon>Bacteria</taxon>
        <taxon>Pseudomonadati</taxon>
        <taxon>Bacteroidota</taxon>
        <taxon>Chitinophagia</taxon>
        <taxon>Chitinophagales</taxon>
        <taxon>Chitinophagaceae</taxon>
        <taxon>Niastella</taxon>
    </lineage>
</organism>
<comment type="caution">
    <text evidence="2">The sequence shown here is derived from an EMBL/GenBank/DDBJ whole genome shotgun (WGS) entry which is preliminary data.</text>
</comment>